<keyword evidence="1" id="KW-0560">Oxidoreductase</keyword>
<sequence>PEKVAEATLEGIAKGAHTVWAPPILRYVMSVLRHVPRPIFRRLPL</sequence>
<accession>A0A6J4S3W5</accession>
<dbReference type="AlphaFoldDB" id="A0A6J4S3W5"/>
<gene>
    <name evidence="1" type="ORF">AVDCRST_MAG17-377</name>
</gene>
<protein>
    <submittedName>
        <fullName evidence="1">Heteromeric decaprenylphosphoryl-beta-D-ribose 2'-epimerase subunit DprE2</fullName>
        <ecNumber evidence="1">1.1.1.333</ecNumber>
    </submittedName>
</protein>
<reference evidence="1" key="1">
    <citation type="submission" date="2020-02" db="EMBL/GenBank/DDBJ databases">
        <authorList>
            <person name="Meier V. D."/>
        </authorList>
    </citation>
    <scope>NUCLEOTIDE SEQUENCE</scope>
    <source>
        <strain evidence="1">AVDCRST_MAG17</strain>
    </source>
</reference>
<evidence type="ECO:0000313" key="1">
    <source>
        <dbReference type="EMBL" id="CAA9484676.1"/>
    </source>
</evidence>
<feature type="non-terminal residue" evidence="1">
    <location>
        <position position="1"/>
    </location>
</feature>
<dbReference type="EMBL" id="CADCVV010000029">
    <property type="protein sequence ID" value="CAA9484676.1"/>
    <property type="molecule type" value="Genomic_DNA"/>
</dbReference>
<name>A0A6J4S3W5_9ACTN</name>
<dbReference type="GO" id="GO:0016491">
    <property type="term" value="F:oxidoreductase activity"/>
    <property type="evidence" value="ECO:0007669"/>
    <property type="project" value="UniProtKB-KW"/>
</dbReference>
<dbReference type="EC" id="1.1.1.333" evidence="1"/>
<organism evidence="1">
    <name type="scientific">uncultured Solirubrobacterales bacterium</name>
    <dbReference type="NCBI Taxonomy" id="768556"/>
    <lineage>
        <taxon>Bacteria</taxon>
        <taxon>Bacillati</taxon>
        <taxon>Actinomycetota</taxon>
        <taxon>Thermoleophilia</taxon>
        <taxon>Solirubrobacterales</taxon>
        <taxon>environmental samples</taxon>
    </lineage>
</organism>
<proteinExistence type="predicted"/>